<dbReference type="InterPro" id="IPR029060">
    <property type="entry name" value="PIN-like_dom_sf"/>
</dbReference>
<name>A0A344TJ94_9BACT</name>
<evidence type="ECO:0000313" key="2">
    <source>
        <dbReference type="EMBL" id="AXE18715.1"/>
    </source>
</evidence>
<gene>
    <name evidence="2" type="ORF">DR864_13620</name>
</gene>
<dbReference type="SUPFAM" id="SSF88723">
    <property type="entry name" value="PIN domain-like"/>
    <property type="match status" value="1"/>
</dbReference>
<dbReference type="AlphaFoldDB" id="A0A344TJ94"/>
<dbReference type="InterPro" id="IPR002716">
    <property type="entry name" value="PIN_dom"/>
</dbReference>
<dbReference type="KEGG" id="run:DR864_13620"/>
<dbReference type="PANTHER" id="PTHR34610:SF3">
    <property type="entry name" value="SSL7007 PROTEIN"/>
    <property type="match status" value="1"/>
</dbReference>
<organism evidence="2 3">
    <name type="scientific">Runella rosea</name>
    <dbReference type="NCBI Taxonomy" id="2259595"/>
    <lineage>
        <taxon>Bacteria</taxon>
        <taxon>Pseudomonadati</taxon>
        <taxon>Bacteroidota</taxon>
        <taxon>Cytophagia</taxon>
        <taxon>Cytophagales</taxon>
        <taxon>Spirosomataceae</taxon>
        <taxon>Runella</taxon>
    </lineage>
</organism>
<dbReference type="EMBL" id="CP030850">
    <property type="protein sequence ID" value="AXE18715.1"/>
    <property type="molecule type" value="Genomic_DNA"/>
</dbReference>
<dbReference type="Pfam" id="PF13470">
    <property type="entry name" value="PIN_3"/>
    <property type="match status" value="1"/>
</dbReference>
<dbReference type="PANTHER" id="PTHR34610">
    <property type="entry name" value="SSL7007 PROTEIN"/>
    <property type="match status" value="1"/>
</dbReference>
<accession>A0A344TJ94</accession>
<proteinExistence type="predicted"/>
<evidence type="ECO:0000313" key="3">
    <source>
        <dbReference type="Proteomes" id="UP000251993"/>
    </source>
</evidence>
<dbReference type="InterPro" id="IPR002850">
    <property type="entry name" value="PIN_toxin-like"/>
</dbReference>
<dbReference type="Proteomes" id="UP000251993">
    <property type="component" value="Chromosome"/>
</dbReference>
<reference evidence="2 3" key="1">
    <citation type="submission" date="2018-07" db="EMBL/GenBank/DDBJ databases">
        <title>Genome sequencing of Runella.</title>
        <authorList>
            <person name="Baek M.-G."/>
            <person name="Yi H."/>
        </authorList>
    </citation>
    <scope>NUCLEOTIDE SEQUENCE [LARGE SCALE GENOMIC DNA]</scope>
    <source>
        <strain evidence="2 3">HYN0085</strain>
    </source>
</reference>
<keyword evidence="3" id="KW-1185">Reference proteome</keyword>
<dbReference type="OrthoDB" id="597986at2"/>
<evidence type="ECO:0000259" key="1">
    <source>
        <dbReference type="Pfam" id="PF13470"/>
    </source>
</evidence>
<feature type="domain" description="PIN" evidence="1">
    <location>
        <begin position="13"/>
        <end position="121"/>
    </location>
</feature>
<dbReference type="NCBIfam" id="TIGR00305">
    <property type="entry name" value="putative toxin-antitoxin system toxin component, PIN family"/>
    <property type="match status" value="1"/>
</dbReference>
<sequence length="147" mass="16808">MPSAMPKRKKINVVVDANWHISACINRSSRRTLYHTVLKNTHFQIYYSAELLQEFEGVITRKKFSKIIAPNQIIRFMSLARLFLKEVSIRTTPALVRDSKDDYLLGICESCNADFLVTGDADLLSLETHNNTTIVTMGQFVKLLNLM</sequence>
<protein>
    <submittedName>
        <fullName evidence="2">Putative toxin-antitoxin system toxin component, PIN family</fullName>
    </submittedName>
</protein>